<dbReference type="EMBL" id="CP007128">
    <property type="protein sequence ID" value="AHG89041.1"/>
    <property type="molecule type" value="Genomic_DNA"/>
</dbReference>
<dbReference type="KEGG" id="gba:J421_1504"/>
<dbReference type="AlphaFoldDB" id="W0RE06"/>
<dbReference type="Proteomes" id="UP000019151">
    <property type="component" value="Chromosome"/>
</dbReference>
<evidence type="ECO:0000313" key="1">
    <source>
        <dbReference type="EMBL" id="AHG89041.1"/>
    </source>
</evidence>
<keyword evidence="2" id="KW-1185">Reference proteome</keyword>
<dbReference type="STRING" id="861299.J421_1504"/>
<organism evidence="1 2">
    <name type="scientific">Gemmatirosa kalamazoonensis</name>
    <dbReference type="NCBI Taxonomy" id="861299"/>
    <lineage>
        <taxon>Bacteria</taxon>
        <taxon>Pseudomonadati</taxon>
        <taxon>Gemmatimonadota</taxon>
        <taxon>Gemmatimonadia</taxon>
        <taxon>Gemmatimonadales</taxon>
        <taxon>Gemmatimonadaceae</taxon>
        <taxon>Gemmatirosa</taxon>
    </lineage>
</organism>
<protein>
    <submittedName>
        <fullName evidence="1">Uncharacterized protein</fullName>
    </submittedName>
</protein>
<dbReference type="InParanoid" id="W0RE06"/>
<proteinExistence type="predicted"/>
<accession>W0RE06</accession>
<dbReference type="HOGENOM" id="CLU_2787928_0_0_0"/>
<dbReference type="RefSeq" id="WP_025410557.1">
    <property type="nucleotide sequence ID" value="NZ_CP007128.1"/>
</dbReference>
<name>W0RE06_9BACT</name>
<gene>
    <name evidence="1" type="ORF">J421_1504</name>
</gene>
<sequence length="68" mass="7462">MPTPEPLSPHQVDALLRPDPRSTAADMLVLRDALLRLGDAWEQLAEAAGALHQVADEIARARRPERAD</sequence>
<evidence type="ECO:0000313" key="2">
    <source>
        <dbReference type="Proteomes" id="UP000019151"/>
    </source>
</evidence>
<reference evidence="1 2" key="1">
    <citation type="journal article" date="2014" name="Genome Announc.">
        <title>Genome Sequence and Methylome of Soil Bacterium Gemmatirosa kalamazoonensis KBS708T, a Member of the Rarely Cultivated Gemmatimonadetes Phylum.</title>
        <authorList>
            <person name="Debruyn J.M."/>
            <person name="Radosevich M."/>
            <person name="Wommack K.E."/>
            <person name="Polson S.W."/>
            <person name="Hauser L.J."/>
            <person name="Fawaz M.N."/>
            <person name="Korlach J."/>
            <person name="Tsai Y.C."/>
        </authorList>
    </citation>
    <scope>NUCLEOTIDE SEQUENCE [LARGE SCALE GENOMIC DNA]</scope>
    <source>
        <strain evidence="1 2">KBS708</strain>
    </source>
</reference>